<dbReference type="EMBL" id="BLAL01000026">
    <property type="protein sequence ID" value="GES76803.1"/>
    <property type="molecule type" value="Genomic_DNA"/>
</dbReference>
<evidence type="ECO:0000259" key="1">
    <source>
        <dbReference type="Pfam" id="PF17921"/>
    </source>
</evidence>
<proteinExistence type="predicted"/>
<dbReference type="AlphaFoldDB" id="A0A8H3QEJ4"/>
<evidence type="ECO:0000313" key="2">
    <source>
        <dbReference type="EMBL" id="GES76803.1"/>
    </source>
</evidence>
<evidence type="ECO:0000313" key="3">
    <source>
        <dbReference type="Proteomes" id="UP000615446"/>
    </source>
</evidence>
<name>A0A8H3QEJ4_9GLOM</name>
<dbReference type="InterPro" id="IPR041588">
    <property type="entry name" value="Integrase_H2C2"/>
</dbReference>
<reference evidence="2" key="1">
    <citation type="submission" date="2019-10" db="EMBL/GenBank/DDBJ databases">
        <title>Conservation and host-specific expression of non-tandemly repeated heterogenous ribosome RNA gene in arbuscular mycorrhizal fungi.</title>
        <authorList>
            <person name="Maeda T."/>
            <person name="Kobayashi Y."/>
            <person name="Nakagawa T."/>
            <person name="Ezawa T."/>
            <person name="Yamaguchi K."/>
            <person name="Bino T."/>
            <person name="Nishimoto Y."/>
            <person name="Shigenobu S."/>
            <person name="Kawaguchi M."/>
        </authorList>
    </citation>
    <scope>NUCLEOTIDE SEQUENCE</scope>
    <source>
        <strain evidence="2">HR1</strain>
    </source>
</reference>
<comment type="caution">
    <text evidence="2">The sequence shown here is derived from an EMBL/GenBank/DDBJ whole genome shotgun (WGS) entry which is preliminary data.</text>
</comment>
<dbReference type="Pfam" id="PF17921">
    <property type="entry name" value="Integrase_H2C2"/>
    <property type="match status" value="1"/>
</dbReference>
<dbReference type="OrthoDB" id="2206063at2759"/>
<dbReference type="Gene3D" id="1.10.340.70">
    <property type="match status" value="1"/>
</dbReference>
<protein>
    <submittedName>
        <fullName evidence="2">Uncharacterized protein LOC108718530</fullName>
    </submittedName>
</protein>
<gene>
    <name evidence="2" type="ORF">RCL2_000418900</name>
</gene>
<dbReference type="Proteomes" id="UP000615446">
    <property type="component" value="Unassembled WGS sequence"/>
</dbReference>
<organism evidence="2 3">
    <name type="scientific">Rhizophagus clarus</name>
    <dbReference type="NCBI Taxonomy" id="94130"/>
    <lineage>
        <taxon>Eukaryota</taxon>
        <taxon>Fungi</taxon>
        <taxon>Fungi incertae sedis</taxon>
        <taxon>Mucoromycota</taxon>
        <taxon>Glomeromycotina</taxon>
        <taxon>Glomeromycetes</taxon>
        <taxon>Glomerales</taxon>
        <taxon>Glomeraceae</taxon>
        <taxon>Rhizophagus</taxon>
    </lineage>
</organism>
<accession>A0A8H3QEJ4</accession>
<sequence>MINVGKITLEKKTERIIESYREIVQVFKENQYLYNEVKNIKRLKSKMITKVENIDKEKKYKIINKKVYRIKKDRRLLVIKKHEFEGLLYMIYNHELSAHFGINAKEKYYWKNMFKDIKIYVKSCDKCQRRGRPIERNKLYLIKVKE</sequence>
<feature type="domain" description="Integrase zinc-binding" evidence="1">
    <location>
        <begin position="85"/>
        <end position="131"/>
    </location>
</feature>